<dbReference type="AlphaFoldDB" id="A0A5M6D4M6"/>
<evidence type="ECO:0000259" key="1">
    <source>
        <dbReference type="Pfam" id="PF16363"/>
    </source>
</evidence>
<dbReference type="PANTHER" id="PTHR43245">
    <property type="entry name" value="BIFUNCTIONAL POLYMYXIN RESISTANCE PROTEIN ARNA"/>
    <property type="match status" value="1"/>
</dbReference>
<dbReference type="EC" id="4.2.1.45" evidence="2"/>
<dbReference type="NCBIfam" id="TIGR02622">
    <property type="entry name" value="CDP_4_6_dhtase"/>
    <property type="match status" value="1"/>
</dbReference>
<dbReference type="InterPro" id="IPR016040">
    <property type="entry name" value="NAD(P)-bd_dom"/>
</dbReference>
<dbReference type="InterPro" id="IPR013445">
    <property type="entry name" value="CDP_4_6_deHydtase"/>
</dbReference>
<dbReference type="EMBL" id="VWOX01000008">
    <property type="protein sequence ID" value="KAA5542303.1"/>
    <property type="molecule type" value="Genomic_DNA"/>
</dbReference>
<dbReference type="PANTHER" id="PTHR43245:SF10">
    <property type="entry name" value="SUGAR DEHYDRATASE_EPIMERASE YFNG-RELATED"/>
    <property type="match status" value="1"/>
</dbReference>
<dbReference type="InterPro" id="IPR050177">
    <property type="entry name" value="Lipid_A_modif_metabolic_enz"/>
</dbReference>
<dbReference type="SUPFAM" id="SSF51735">
    <property type="entry name" value="NAD(P)-binding Rossmann-fold domains"/>
    <property type="match status" value="1"/>
</dbReference>
<reference evidence="2 3" key="1">
    <citation type="submission" date="2019-08" db="EMBL/GenBank/DDBJ databases">
        <authorList>
            <person name="Dhanesh K."/>
            <person name="Kumar G."/>
            <person name="Sasikala C."/>
            <person name="Venkata Ramana C."/>
        </authorList>
    </citation>
    <scope>NUCLEOTIDE SEQUENCE [LARGE SCALE GENOMIC DNA]</scope>
    <source>
        <strain evidence="2 3">JC645</strain>
    </source>
</reference>
<dbReference type="InterPro" id="IPR036291">
    <property type="entry name" value="NAD(P)-bd_dom_sf"/>
</dbReference>
<keyword evidence="2" id="KW-0456">Lyase</keyword>
<dbReference type="Gene3D" id="3.90.25.10">
    <property type="entry name" value="UDP-galactose 4-epimerase, domain 1"/>
    <property type="match status" value="1"/>
</dbReference>
<sequence>MFDAFRGRRVLVTGHTGFKGSWLVSWLLHRRAEVMGFALDPPTNPSLYAQLGLASKIEQRIADIRHRREICECLVRWQPEIIFHLAAQPLVRKSYDEPIETFDVNVMGTLQLLDAIRTLNRTCVVVVVTSDKCYRNHEWEYAYRENDALGGKDPYSCSKAMTELAVDCYRNSFLHDAGIYVASVRAGNVIGGGDWAEDRIVPDAIRALSKDHSISVRNPHSSRPWQHVLEPLHGYLRLAARIVSAKDEGDRNELCSAFNFGPPQSSNVAVATLIDCIAKTWSAFNPSSAPRWEDDSDPDAPHEARLLHVASDKAHHLLDWRCVWSLQQTVEETISWYHRVRQGEAAMSVTLEQIQQFESLA</sequence>
<dbReference type="GO" id="GO:0047733">
    <property type="term" value="F:CDP-glucose 4,6-dehydratase activity"/>
    <property type="evidence" value="ECO:0007669"/>
    <property type="project" value="UniProtKB-EC"/>
</dbReference>
<dbReference type="Proteomes" id="UP000324479">
    <property type="component" value="Unassembled WGS sequence"/>
</dbReference>
<accession>A0A5M6D4M6</accession>
<comment type="caution">
    <text evidence="2">The sequence shown here is derived from an EMBL/GenBank/DDBJ whole genome shotgun (WGS) entry which is preliminary data.</text>
</comment>
<name>A0A5M6D4M6_9BACT</name>
<keyword evidence="3" id="KW-1185">Reference proteome</keyword>
<evidence type="ECO:0000313" key="3">
    <source>
        <dbReference type="Proteomes" id="UP000324479"/>
    </source>
</evidence>
<protein>
    <submittedName>
        <fullName evidence="2">CDP-glucose 4,6-dehydratase</fullName>
        <ecNumber evidence="2">4.2.1.45</ecNumber>
    </submittedName>
</protein>
<dbReference type="Pfam" id="PF16363">
    <property type="entry name" value="GDP_Man_Dehyd"/>
    <property type="match status" value="1"/>
</dbReference>
<gene>
    <name evidence="2" type="primary">rfbG</name>
    <name evidence="2" type="ORF">FYK55_15250</name>
</gene>
<feature type="domain" description="NAD(P)-binding" evidence="1">
    <location>
        <begin position="11"/>
        <end position="333"/>
    </location>
</feature>
<dbReference type="Gene3D" id="3.40.50.720">
    <property type="entry name" value="NAD(P)-binding Rossmann-like Domain"/>
    <property type="match status" value="1"/>
</dbReference>
<evidence type="ECO:0000313" key="2">
    <source>
        <dbReference type="EMBL" id="KAA5542303.1"/>
    </source>
</evidence>
<proteinExistence type="predicted"/>
<organism evidence="2 3">
    <name type="scientific">Roseiconus nitratireducens</name>
    <dbReference type="NCBI Taxonomy" id="2605748"/>
    <lineage>
        <taxon>Bacteria</taxon>
        <taxon>Pseudomonadati</taxon>
        <taxon>Planctomycetota</taxon>
        <taxon>Planctomycetia</taxon>
        <taxon>Pirellulales</taxon>
        <taxon>Pirellulaceae</taxon>
        <taxon>Roseiconus</taxon>
    </lineage>
</organism>